<dbReference type="Pfam" id="PF01454">
    <property type="entry name" value="MAGE"/>
    <property type="match status" value="1"/>
</dbReference>
<evidence type="ECO:0000256" key="1">
    <source>
        <dbReference type="SAM" id="MobiDB-lite"/>
    </source>
</evidence>
<feature type="compositionally biased region" description="Basic and acidic residues" evidence="1">
    <location>
        <begin position="59"/>
        <end position="73"/>
    </location>
</feature>
<accession>L9JCF7</accession>
<dbReference type="AlphaFoldDB" id="L9JCF7"/>
<dbReference type="GO" id="GO:0000122">
    <property type="term" value="P:negative regulation of transcription by RNA polymerase II"/>
    <property type="evidence" value="ECO:0007669"/>
    <property type="project" value="TreeGrafter"/>
</dbReference>
<organism evidence="3 4">
    <name type="scientific">Tupaia chinensis</name>
    <name type="common">Chinese tree shrew</name>
    <name type="synonym">Tupaia belangeri chinensis</name>
    <dbReference type="NCBI Taxonomy" id="246437"/>
    <lineage>
        <taxon>Eukaryota</taxon>
        <taxon>Metazoa</taxon>
        <taxon>Chordata</taxon>
        <taxon>Craniata</taxon>
        <taxon>Vertebrata</taxon>
        <taxon>Euteleostomi</taxon>
        <taxon>Mammalia</taxon>
        <taxon>Eutheria</taxon>
        <taxon>Euarchontoglires</taxon>
        <taxon>Scandentia</taxon>
        <taxon>Tupaiidae</taxon>
        <taxon>Tupaia</taxon>
    </lineage>
</organism>
<feature type="region of interest" description="Disordered" evidence="1">
    <location>
        <begin position="1"/>
        <end position="79"/>
    </location>
</feature>
<proteinExistence type="predicted"/>
<dbReference type="FunFam" id="1.10.10.1200:FF:000007">
    <property type="entry name" value="Melanoma-associated antigen C2"/>
    <property type="match status" value="1"/>
</dbReference>
<keyword evidence="4" id="KW-1185">Reference proteome</keyword>
<dbReference type="InterPro" id="IPR041899">
    <property type="entry name" value="MAGE_WH2"/>
</dbReference>
<dbReference type="InterPro" id="IPR037445">
    <property type="entry name" value="MAGE"/>
</dbReference>
<dbReference type="InterPro" id="IPR002190">
    <property type="entry name" value="MHD_dom"/>
</dbReference>
<evidence type="ECO:0000313" key="4">
    <source>
        <dbReference type="Proteomes" id="UP000011518"/>
    </source>
</evidence>
<evidence type="ECO:0000313" key="3">
    <source>
        <dbReference type="EMBL" id="ELW48305.1"/>
    </source>
</evidence>
<dbReference type="InterPro" id="IPR021072">
    <property type="entry name" value="MAGE_N"/>
</dbReference>
<reference evidence="4" key="1">
    <citation type="submission" date="2012-07" db="EMBL/GenBank/DDBJ databases">
        <title>Genome of the Chinese tree shrew, a rising model animal genetically related to primates.</title>
        <authorList>
            <person name="Zhang G."/>
            <person name="Fan Y."/>
            <person name="Yao Y."/>
            <person name="Huang Z."/>
        </authorList>
    </citation>
    <scope>NUCLEOTIDE SEQUENCE [LARGE SCALE GENOMIC DNA]</scope>
</reference>
<sequence>MGPVPAIPQLYCSSESSPGVPQSSRPGTAHSPQGPQRVPSATTTAEADSCTRSNARANNHTEEKSRSRQDQEATKNLPRGPLDEKVFMLVHYLLYKYETKEPITKTDMVKNVLQKYKNNFTEILRRASEHLELIFGLDLKEVDLNRHIYVLINKVEASCDARLSDGRCMPNTGLLIDYLGCDLFKGKLITKDLVQKKYLEYRQVPNSYPPCYEFLWGPRAHVETSKMKVLEFLAKIHNTVPSVFPSWHEEVLKDEEEKTKVRAAARVHTATVVSAPPKVEPSSFPSSNKV</sequence>
<feature type="domain" description="MAGE" evidence="2">
    <location>
        <begin position="82"/>
        <end position="251"/>
    </location>
</feature>
<name>L9JCF7_TUPCH</name>
<reference evidence="4" key="2">
    <citation type="journal article" date="2013" name="Nat. Commun.">
        <title>Genome of the Chinese tree shrew.</title>
        <authorList>
            <person name="Fan Y."/>
            <person name="Huang Z.Y."/>
            <person name="Cao C.C."/>
            <person name="Chen C.S."/>
            <person name="Chen Y.X."/>
            <person name="Fan D.D."/>
            <person name="He J."/>
            <person name="Hou H.L."/>
            <person name="Hu L."/>
            <person name="Hu X.T."/>
            <person name="Jiang X.T."/>
            <person name="Lai R."/>
            <person name="Lang Y.S."/>
            <person name="Liang B."/>
            <person name="Liao S.G."/>
            <person name="Mu D."/>
            <person name="Ma Y.Y."/>
            <person name="Niu Y.Y."/>
            <person name="Sun X.Q."/>
            <person name="Xia J.Q."/>
            <person name="Xiao J."/>
            <person name="Xiong Z.Q."/>
            <person name="Xu L."/>
            <person name="Yang L."/>
            <person name="Zhang Y."/>
            <person name="Zhao W."/>
            <person name="Zhao X.D."/>
            <person name="Zheng Y.T."/>
            <person name="Zhou J.M."/>
            <person name="Zhu Y.B."/>
            <person name="Zhang G.J."/>
            <person name="Wang J."/>
            <person name="Yao Y.G."/>
        </authorList>
    </citation>
    <scope>NUCLEOTIDE SEQUENCE [LARGE SCALE GENOMIC DNA]</scope>
</reference>
<evidence type="ECO:0000259" key="2">
    <source>
        <dbReference type="PROSITE" id="PS50838"/>
    </source>
</evidence>
<dbReference type="STRING" id="246437.L9JCF7"/>
<dbReference type="PROSITE" id="PS50838">
    <property type="entry name" value="MAGE"/>
    <property type="match status" value="1"/>
</dbReference>
<dbReference type="PANTHER" id="PTHR11736:SF36">
    <property type="entry name" value="MELANOMA-ASSOCIATED ANTIGEN B10"/>
    <property type="match status" value="1"/>
</dbReference>
<dbReference type="Gene3D" id="1.10.10.1200">
    <property type="entry name" value="MAGE homology domain, winged helix WH1 motif"/>
    <property type="match status" value="1"/>
</dbReference>
<dbReference type="EMBL" id="KB321064">
    <property type="protein sequence ID" value="ELW48305.1"/>
    <property type="molecule type" value="Genomic_DNA"/>
</dbReference>
<dbReference type="FunFam" id="1.10.10.1210:FF:000001">
    <property type="entry name" value="melanoma-associated antigen D1"/>
    <property type="match status" value="1"/>
</dbReference>
<feature type="compositionally biased region" description="Polar residues" evidence="1">
    <location>
        <begin position="30"/>
        <end position="58"/>
    </location>
</feature>
<dbReference type="Proteomes" id="UP000011518">
    <property type="component" value="Unassembled WGS sequence"/>
</dbReference>
<dbReference type="Gene3D" id="1.10.10.1210">
    <property type="entry name" value="MAGE homology domain, winged helix WH2 motif"/>
    <property type="match status" value="1"/>
</dbReference>
<dbReference type="SMART" id="SM01373">
    <property type="entry name" value="MAGE"/>
    <property type="match status" value="1"/>
</dbReference>
<dbReference type="PANTHER" id="PTHR11736">
    <property type="entry name" value="MELANOMA-ASSOCIATED ANTIGEN MAGE ANTIGEN"/>
    <property type="match status" value="1"/>
</dbReference>
<gene>
    <name evidence="3" type="ORF">TREES_T100019796</name>
</gene>
<dbReference type="GO" id="GO:0005634">
    <property type="term" value="C:nucleus"/>
    <property type="evidence" value="ECO:0007669"/>
    <property type="project" value="TreeGrafter"/>
</dbReference>
<protein>
    <submittedName>
        <fullName evidence="3">Melanoma-associated antigen B10</fullName>
    </submittedName>
</protein>
<feature type="compositionally biased region" description="Low complexity" evidence="1">
    <location>
        <begin position="13"/>
        <end position="24"/>
    </location>
</feature>
<dbReference type="Pfam" id="PF12440">
    <property type="entry name" value="MAGE_N"/>
    <property type="match status" value="1"/>
</dbReference>
<dbReference type="InParanoid" id="L9JCF7"/>
<dbReference type="InterPro" id="IPR041898">
    <property type="entry name" value="MAGE_WH1"/>
</dbReference>